<dbReference type="EMBL" id="LAJY01000321">
    <property type="protein sequence ID" value="KJV09241.1"/>
    <property type="molecule type" value="Genomic_DNA"/>
</dbReference>
<gene>
    <name evidence="1" type="ORF">VZ95_12685</name>
</gene>
<dbReference type="Proteomes" id="UP000033774">
    <property type="component" value="Unassembled WGS sequence"/>
</dbReference>
<reference evidence="1 2" key="1">
    <citation type="submission" date="2015-03" db="EMBL/GenBank/DDBJ databases">
        <title>Draft genome sequence of Elstera litoralis.</title>
        <authorList>
            <person name="Rahalkar M.C."/>
            <person name="Dhakephalkar P.K."/>
            <person name="Pore S.D."/>
            <person name="Arora P."/>
            <person name="Kapse N.G."/>
            <person name="Pandit P.S."/>
        </authorList>
    </citation>
    <scope>NUCLEOTIDE SEQUENCE [LARGE SCALE GENOMIC DNA]</scope>
    <source>
        <strain evidence="1 2">Dia-1</strain>
    </source>
</reference>
<comment type="caution">
    <text evidence="1">The sequence shown here is derived from an EMBL/GenBank/DDBJ whole genome shotgun (WGS) entry which is preliminary data.</text>
</comment>
<evidence type="ECO:0000313" key="2">
    <source>
        <dbReference type="Proteomes" id="UP000033774"/>
    </source>
</evidence>
<evidence type="ECO:0000313" key="1">
    <source>
        <dbReference type="EMBL" id="KJV09241.1"/>
    </source>
</evidence>
<name>A0A0F3IRA0_9PROT</name>
<keyword evidence="2" id="KW-1185">Reference proteome</keyword>
<sequence length="87" mass="9839">MRGIEVVGEPHQTCQRLGGEWVPLFRRGEMVYIRPERVAWMLPTPKGTALKLSTLGMMISDEPYEQIMAKMKAGEPAATPRPQDLTR</sequence>
<proteinExistence type="predicted"/>
<dbReference type="AlphaFoldDB" id="A0A0F3IRA0"/>
<organism evidence="1 2">
    <name type="scientific">Elstera litoralis</name>
    <dbReference type="NCBI Taxonomy" id="552518"/>
    <lineage>
        <taxon>Bacteria</taxon>
        <taxon>Pseudomonadati</taxon>
        <taxon>Pseudomonadota</taxon>
        <taxon>Alphaproteobacteria</taxon>
        <taxon>Rhodospirillales</taxon>
        <taxon>Rhodospirillaceae</taxon>
        <taxon>Elstera</taxon>
    </lineage>
</organism>
<accession>A0A0F3IRA0</accession>
<protein>
    <submittedName>
        <fullName evidence="1">Uncharacterized protein</fullName>
    </submittedName>
</protein>
<dbReference type="RefSeq" id="WP_156995277.1">
    <property type="nucleotide sequence ID" value="NZ_LAJY01000321.1"/>
</dbReference>